<keyword evidence="2" id="KW-1185">Reference proteome</keyword>
<organism evidence="1 2">
    <name type="scientific">Coccomyxa viridis</name>
    <dbReference type="NCBI Taxonomy" id="1274662"/>
    <lineage>
        <taxon>Eukaryota</taxon>
        <taxon>Viridiplantae</taxon>
        <taxon>Chlorophyta</taxon>
        <taxon>core chlorophytes</taxon>
        <taxon>Trebouxiophyceae</taxon>
        <taxon>Trebouxiophyceae incertae sedis</taxon>
        <taxon>Coccomyxaceae</taxon>
        <taxon>Coccomyxa</taxon>
    </lineage>
</organism>
<dbReference type="EMBL" id="CAXHTA020000015">
    <property type="protein sequence ID" value="CAL5225974.1"/>
    <property type="molecule type" value="Genomic_DNA"/>
</dbReference>
<evidence type="ECO:0000313" key="1">
    <source>
        <dbReference type="EMBL" id="CAL5225974.1"/>
    </source>
</evidence>
<reference evidence="1 2" key="1">
    <citation type="submission" date="2024-06" db="EMBL/GenBank/DDBJ databases">
        <authorList>
            <person name="Kraege A."/>
            <person name="Thomma B."/>
        </authorList>
    </citation>
    <scope>NUCLEOTIDE SEQUENCE [LARGE SCALE GENOMIC DNA]</scope>
</reference>
<protein>
    <submittedName>
        <fullName evidence="1">G8776 protein</fullName>
    </submittedName>
</protein>
<accession>A0ABP1G1B8</accession>
<dbReference type="Proteomes" id="UP001497392">
    <property type="component" value="Unassembled WGS sequence"/>
</dbReference>
<evidence type="ECO:0000313" key="2">
    <source>
        <dbReference type="Proteomes" id="UP001497392"/>
    </source>
</evidence>
<proteinExistence type="predicted"/>
<comment type="caution">
    <text evidence="1">The sequence shown here is derived from an EMBL/GenBank/DDBJ whole genome shotgun (WGS) entry which is preliminary data.</text>
</comment>
<gene>
    <name evidence="1" type="primary">g8776</name>
    <name evidence="1" type="ORF">VP750_LOCUS7880</name>
</gene>
<sequence>MACAASAPTTGGAVLMWHTFSDAAGHLRVCAVLKQILTTETQKATSCSARKRPFAEMTDQLVAGTTYSRARTRVSYNVLRSSEGREEVARIERFVLVSKAGQQPLRLAVGSCYAPRPSLRDGRVYVASTTAADNRAATFPVAEITALLISAEPSGPADSKKRYYKAAQLGKLFFARHCHLSRMAGR</sequence>
<name>A0ABP1G1B8_9CHLO</name>